<keyword evidence="18" id="KW-0234">DNA repair</keyword>
<dbReference type="PANTHER" id="PTHR15608">
    <property type="entry name" value="SPLICING FACTOR U2AF-ASSOCIATED PROTEIN 2"/>
    <property type="match status" value="1"/>
</dbReference>
<dbReference type="InterPro" id="IPR034393">
    <property type="entry name" value="TatSF1-like"/>
</dbReference>
<proteinExistence type="inferred from homology"/>
<keyword evidence="15" id="KW-0010">Activator</keyword>
<dbReference type="CDD" id="cd12281">
    <property type="entry name" value="RRM1_TatSF1_like"/>
    <property type="match status" value="1"/>
</dbReference>
<evidence type="ECO:0000256" key="8">
    <source>
        <dbReference type="ARBA" id="ARBA00022728"/>
    </source>
</evidence>
<feature type="region of interest" description="Disordered" evidence="23">
    <location>
        <begin position="99"/>
        <end position="138"/>
    </location>
</feature>
<dbReference type="AlphaFoldDB" id="A0A2S2Q141"/>
<dbReference type="Pfam" id="PF00076">
    <property type="entry name" value="RRM_1"/>
    <property type="match status" value="2"/>
</dbReference>
<keyword evidence="12 22" id="KW-0694">RNA-binding</keyword>
<name>A0A2S2Q141_9HEMI</name>
<dbReference type="InterPro" id="IPR003954">
    <property type="entry name" value="RRM_euk-type"/>
</dbReference>
<dbReference type="RefSeq" id="XP_025418709.1">
    <property type="nucleotide sequence ID" value="XM_025562924.1"/>
</dbReference>
<evidence type="ECO:0000256" key="17">
    <source>
        <dbReference type="ARBA" id="ARBA00023187"/>
    </source>
</evidence>
<evidence type="ECO:0000256" key="4">
    <source>
        <dbReference type="ARBA" id="ARBA00022454"/>
    </source>
</evidence>
<keyword evidence="4" id="KW-0158">Chromosome</keyword>
<keyword evidence="26" id="KW-1185">Reference proteome</keyword>
<reference evidence="25" key="1">
    <citation type="submission" date="2018-04" db="EMBL/GenBank/DDBJ databases">
        <title>Transcriptome assembly of Sipha flava.</title>
        <authorList>
            <person name="Scully E.D."/>
            <person name="Geib S.M."/>
            <person name="Palmer N.A."/>
            <person name="Koch K."/>
            <person name="Bradshaw J."/>
            <person name="Heng-Moss T."/>
            <person name="Sarath G."/>
        </authorList>
    </citation>
    <scope>NUCLEOTIDE SEQUENCE</scope>
</reference>
<evidence type="ECO:0000256" key="12">
    <source>
        <dbReference type="ARBA" id="ARBA00022884"/>
    </source>
</evidence>
<dbReference type="GO" id="GO:0006281">
    <property type="term" value="P:DNA repair"/>
    <property type="evidence" value="ECO:0007669"/>
    <property type="project" value="UniProtKB-KW"/>
</dbReference>
<evidence type="ECO:0000256" key="7">
    <source>
        <dbReference type="ARBA" id="ARBA00022664"/>
    </source>
</evidence>
<evidence type="ECO:0000313" key="28">
    <source>
        <dbReference type="RefSeq" id="XP_025418708.1"/>
    </source>
</evidence>
<evidence type="ECO:0000256" key="20">
    <source>
        <dbReference type="ARBA" id="ARBA00062124"/>
    </source>
</evidence>
<comment type="similarity">
    <text evidence="3">Belongs to the HTATSF1 family.</text>
</comment>
<dbReference type="GO" id="GO:0003723">
    <property type="term" value="F:RNA binding"/>
    <property type="evidence" value="ECO:0007669"/>
    <property type="project" value="UniProtKB-UniRule"/>
</dbReference>
<dbReference type="SUPFAM" id="SSF54928">
    <property type="entry name" value="RNA-binding domain, RBD"/>
    <property type="match status" value="2"/>
</dbReference>
<keyword evidence="11" id="KW-0832">Ubl conjugation</keyword>
<evidence type="ECO:0000256" key="6">
    <source>
        <dbReference type="ARBA" id="ARBA00022553"/>
    </source>
</evidence>
<evidence type="ECO:0000256" key="21">
    <source>
        <dbReference type="ARBA" id="ARBA00073773"/>
    </source>
</evidence>
<dbReference type="EMBL" id="GGMS01002188">
    <property type="protein sequence ID" value="MBY71391.1"/>
    <property type="molecule type" value="Transcribed_RNA"/>
</dbReference>
<evidence type="ECO:0000256" key="16">
    <source>
        <dbReference type="ARBA" id="ARBA00023163"/>
    </source>
</evidence>
<dbReference type="Proteomes" id="UP000694846">
    <property type="component" value="Unplaced"/>
</dbReference>
<dbReference type="InterPro" id="IPR034392">
    <property type="entry name" value="TatSF1-like_RRM1"/>
</dbReference>
<evidence type="ECO:0000313" key="29">
    <source>
        <dbReference type="RefSeq" id="XP_025418709.1"/>
    </source>
</evidence>
<keyword evidence="6" id="KW-0597">Phosphoprotein</keyword>
<comment type="subunit">
    <text evidence="20">Component of the 17S U2 SnRNP complex, a ribonucleoprotein complex that contains small nuclear RNA (snRNA) U2 and a number of specific proteins. Within the 17S U2 SnRNP complex, interacts (via UHM region) directly with SF3B1. Component of a complex which is at least composed of HTATSF1/Tat-SF1, the P-TEFb complex components CDK9 and CCNT1, RNA polymerase II, SUPT5H, and NCL/nucleolin. Interacts with GTF2F2/RAP30 and POLR2A. Interacts with TCERG1/CA150. Interacts with (poly-ADP-ribosylated) RPA1; promoting HTATSF1 recruitment to DNA damage sites. Interacts (when phosphorylated) with TOPBP1; promoting recruitment of TOPBP1 to DNA damage sites during S-phase.</text>
</comment>
<dbReference type="RefSeq" id="XP_025418707.1">
    <property type="nucleotide sequence ID" value="XM_025562922.1"/>
</dbReference>
<evidence type="ECO:0000256" key="19">
    <source>
        <dbReference type="ARBA" id="ARBA00023242"/>
    </source>
</evidence>
<evidence type="ECO:0000313" key="27">
    <source>
        <dbReference type="RefSeq" id="XP_025418707.1"/>
    </source>
</evidence>
<dbReference type="RefSeq" id="XP_025418708.1">
    <property type="nucleotide sequence ID" value="XM_025562923.1"/>
</dbReference>
<evidence type="ECO:0000256" key="3">
    <source>
        <dbReference type="ARBA" id="ARBA00007747"/>
    </source>
</evidence>
<gene>
    <name evidence="25" type="primary">Htatsf1</name>
    <name evidence="27 28 29" type="synonym">LOC112689287</name>
    <name evidence="25" type="ORF">g.16805</name>
</gene>
<evidence type="ECO:0000259" key="24">
    <source>
        <dbReference type="PROSITE" id="PS50102"/>
    </source>
</evidence>
<feature type="compositionally biased region" description="Basic and acidic residues" evidence="23">
    <location>
        <begin position="492"/>
        <end position="510"/>
    </location>
</feature>
<keyword evidence="9" id="KW-0677">Repeat</keyword>
<evidence type="ECO:0000256" key="5">
    <source>
        <dbReference type="ARBA" id="ARBA00022499"/>
    </source>
</evidence>
<keyword evidence="19" id="KW-0539">Nucleus</keyword>
<dbReference type="PANTHER" id="PTHR15608:SF0">
    <property type="entry name" value="HIV TAT-SPECIFIC FACTOR 1"/>
    <property type="match status" value="1"/>
</dbReference>
<comment type="subcellular location">
    <subcellularLocation>
        <location evidence="2">Chromosome</location>
    </subcellularLocation>
    <subcellularLocation>
        <location evidence="1">Nucleus</location>
    </subcellularLocation>
</comment>
<dbReference type="OrthoDB" id="10258585at2759"/>
<evidence type="ECO:0000256" key="2">
    <source>
        <dbReference type="ARBA" id="ARBA00004286"/>
    </source>
</evidence>
<feature type="domain" description="RRM" evidence="24">
    <location>
        <begin position="242"/>
        <end position="328"/>
    </location>
</feature>
<dbReference type="SMART" id="SM00361">
    <property type="entry name" value="RRM_1"/>
    <property type="match status" value="1"/>
</dbReference>
<evidence type="ECO:0000256" key="10">
    <source>
        <dbReference type="ARBA" id="ARBA00022763"/>
    </source>
</evidence>
<evidence type="ECO:0000313" key="26">
    <source>
        <dbReference type="Proteomes" id="UP000694846"/>
    </source>
</evidence>
<evidence type="ECO:0000256" key="14">
    <source>
        <dbReference type="ARBA" id="ARBA00023015"/>
    </source>
</evidence>
<dbReference type="FunFam" id="3.30.70.330:FF:000202">
    <property type="entry name" value="HIV Tat-specific factor 1"/>
    <property type="match status" value="1"/>
</dbReference>
<evidence type="ECO:0000256" key="1">
    <source>
        <dbReference type="ARBA" id="ARBA00004123"/>
    </source>
</evidence>
<dbReference type="GO" id="GO:0005686">
    <property type="term" value="C:U2 snRNP"/>
    <property type="evidence" value="ECO:0007669"/>
    <property type="project" value="TreeGrafter"/>
</dbReference>
<protein>
    <recommendedName>
        <fullName evidence="21">17S U2 SnRNP complex component HTATSF1</fullName>
    </recommendedName>
</protein>
<dbReference type="InterPro" id="IPR012677">
    <property type="entry name" value="Nucleotide-bd_a/b_plait_sf"/>
</dbReference>
<evidence type="ECO:0000256" key="23">
    <source>
        <dbReference type="SAM" id="MobiDB-lite"/>
    </source>
</evidence>
<keyword evidence="5" id="KW-1017">Isopeptide bond</keyword>
<dbReference type="InterPro" id="IPR000504">
    <property type="entry name" value="RRM_dom"/>
</dbReference>
<keyword evidence="7" id="KW-0507">mRNA processing</keyword>
<feature type="domain" description="RRM" evidence="24">
    <location>
        <begin position="376"/>
        <end position="461"/>
    </location>
</feature>
<sequence>MESISTSVAPNISNSDDGNYKYIDDVCVYTDPNTKKEYTWNKEKKKWIEKGFENYEYDEIRKTYKYVDKQTNISYLWDLKLNKWEVEVKESISLVEEKTEDDSYDGEEFDDDDEKKKIQRTVKRQDMSKGKYGHDGLTQTYTDPADGTVYIWDREKNAWFPKIDDDFLAHYQLSYGFNSYDNNTVSVNNTSADSLNASETKSIENQPESDLHTPIETSEIEKRKYPQPSEPDWFEIDEEHNTKVYVSNLPLDITEQEFIDLMQKCGLIMKDIDNGQMKIKLYTERGTDFLKGDGLCTYIKKESVDLALKLLDGYRFREKEIRVEKAKFTMRGEKYDPSLKPKKKKRKDKEKIKKIQEKLFDWRPDKMRGEKGKHESVVIVKNLFEKETFDNDVSLLLEYQKDLREECSKCGVVKKVVVYDRHPEGVAQINFKEPDAAEACVQLLNNRWFGQRKITAEIWDGKSKYKVIETPEETEERLRKWEAYLVATGSTEKNDAHDSDGDSVKTKSGGESDDETPLTNQSTCN</sequence>
<keyword evidence="8" id="KW-0747">Spliceosome</keyword>
<dbReference type="Gene3D" id="3.30.70.330">
    <property type="match status" value="2"/>
</dbReference>
<feature type="compositionally biased region" description="Basic and acidic residues" evidence="23">
    <location>
        <begin position="123"/>
        <end position="134"/>
    </location>
</feature>
<keyword evidence="10" id="KW-0227">DNA damage</keyword>
<dbReference type="SMART" id="SM00360">
    <property type="entry name" value="RRM"/>
    <property type="match status" value="2"/>
</dbReference>
<keyword evidence="14" id="KW-0805">Transcription regulation</keyword>
<accession>A0A2S2Q141</accession>
<evidence type="ECO:0000256" key="11">
    <source>
        <dbReference type="ARBA" id="ARBA00022843"/>
    </source>
</evidence>
<dbReference type="GO" id="GO:0005694">
    <property type="term" value="C:chromosome"/>
    <property type="evidence" value="ECO:0007669"/>
    <property type="project" value="UniProtKB-SubCell"/>
</dbReference>
<dbReference type="CDD" id="cd12282">
    <property type="entry name" value="RRM2_TatSF1_like"/>
    <property type="match status" value="1"/>
</dbReference>
<keyword evidence="17" id="KW-0508">mRNA splicing</keyword>
<dbReference type="GO" id="GO:0000398">
    <property type="term" value="P:mRNA splicing, via spliceosome"/>
    <property type="evidence" value="ECO:0007669"/>
    <property type="project" value="InterPro"/>
</dbReference>
<evidence type="ECO:0000256" key="18">
    <source>
        <dbReference type="ARBA" id="ARBA00023204"/>
    </source>
</evidence>
<evidence type="ECO:0000256" key="15">
    <source>
        <dbReference type="ARBA" id="ARBA00023159"/>
    </source>
</evidence>
<reference evidence="27 28" key="2">
    <citation type="submission" date="2025-04" db="UniProtKB">
        <authorList>
            <consortium name="RefSeq"/>
        </authorList>
    </citation>
    <scope>IDENTIFICATION</scope>
    <source>
        <tissue evidence="27 28">Whole body</tissue>
    </source>
</reference>
<dbReference type="PROSITE" id="PS50102">
    <property type="entry name" value="RRM"/>
    <property type="match status" value="2"/>
</dbReference>
<dbReference type="InterPro" id="IPR035979">
    <property type="entry name" value="RBD_domain_sf"/>
</dbReference>
<organism evidence="25">
    <name type="scientific">Sipha flava</name>
    <name type="common">yellow sugarcane aphid</name>
    <dbReference type="NCBI Taxonomy" id="143950"/>
    <lineage>
        <taxon>Eukaryota</taxon>
        <taxon>Metazoa</taxon>
        <taxon>Ecdysozoa</taxon>
        <taxon>Arthropoda</taxon>
        <taxon>Hexapoda</taxon>
        <taxon>Insecta</taxon>
        <taxon>Pterygota</taxon>
        <taxon>Neoptera</taxon>
        <taxon>Paraneoptera</taxon>
        <taxon>Hemiptera</taxon>
        <taxon>Sternorrhyncha</taxon>
        <taxon>Aphidomorpha</taxon>
        <taxon>Aphidoidea</taxon>
        <taxon>Aphididae</taxon>
        <taxon>Sipha</taxon>
    </lineage>
</organism>
<feature type="compositionally biased region" description="Acidic residues" evidence="23">
    <location>
        <begin position="99"/>
        <end position="113"/>
    </location>
</feature>
<dbReference type="GO" id="GO:0005684">
    <property type="term" value="C:U2-type spliceosomal complex"/>
    <property type="evidence" value="ECO:0007669"/>
    <property type="project" value="TreeGrafter"/>
</dbReference>
<dbReference type="FunFam" id="3.30.70.330:FF:000105">
    <property type="entry name" value="HIV Tat-specific factor 1 homolog"/>
    <property type="match status" value="1"/>
</dbReference>
<feature type="region of interest" description="Disordered" evidence="23">
    <location>
        <begin position="489"/>
        <end position="525"/>
    </location>
</feature>
<evidence type="ECO:0000256" key="9">
    <source>
        <dbReference type="ARBA" id="ARBA00022737"/>
    </source>
</evidence>
<evidence type="ECO:0000256" key="13">
    <source>
        <dbReference type="ARBA" id="ARBA00022990"/>
    </source>
</evidence>
<evidence type="ECO:0000256" key="22">
    <source>
        <dbReference type="PROSITE-ProRule" id="PRU00176"/>
    </source>
</evidence>
<keyword evidence="16" id="KW-0804">Transcription</keyword>
<evidence type="ECO:0000313" key="25">
    <source>
        <dbReference type="EMBL" id="MBY71391.1"/>
    </source>
</evidence>
<keyword evidence="13" id="KW-0007">Acetylation</keyword>